<evidence type="ECO:0000313" key="3">
    <source>
        <dbReference type="Proteomes" id="UP000199053"/>
    </source>
</evidence>
<dbReference type="STRING" id="246191.SAMN05660337_0940"/>
<reference evidence="3" key="1">
    <citation type="submission" date="2016-10" db="EMBL/GenBank/DDBJ databases">
        <authorList>
            <person name="Varghese N."/>
            <person name="Submissions S."/>
        </authorList>
    </citation>
    <scope>NUCLEOTIDE SEQUENCE [LARGE SCALE GENOMIC DNA]</scope>
    <source>
        <strain evidence="3">DSM 16995</strain>
    </source>
</reference>
<sequence>MNFRKHINFYWQRHQSHWNWILGVLGFGVFLLALWHRSFFIFLISMAGLWGSLIKLPDPTPPFTYIEKILETERSWIAKPWGWKKGFQVFGLVAGFIFVLVACWSGSLMSLLLFIGLCVNIWCVHDNKLMGIDDL</sequence>
<accession>A0A1G9D7G6</accession>
<dbReference type="Proteomes" id="UP000199053">
    <property type="component" value="Unassembled WGS sequence"/>
</dbReference>
<gene>
    <name evidence="2" type="ORF">SAMN05660337_0940</name>
</gene>
<keyword evidence="1" id="KW-1133">Transmembrane helix</keyword>
<name>A0A1G9D7G6_9BACT</name>
<dbReference type="OrthoDB" id="5457601at2"/>
<evidence type="ECO:0000256" key="1">
    <source>
        <dbReference type="SAM" id="Phobius"/>
    </source>
</evidence>
<protein>
    <submittedName>
        <fullName evidence="2">Uncharacterized protein</fullName>
    </submittedName>
</protein>
<organism evidence="2 3">
    <name type="scientific">Maridesulfovibrio ferrireducens</name>
    <dbReference type="NCBI Taxonomy" id="246191"/>
    <lineage>
        <taxon>Bacteria</taxon>
        <taxon>Pseudomonadati</taxon>
        <taxon>Thermodesulfobacteriota</taxon>
        <taxon>Desulfovibrionia</taxon>
        <taxon>Desulfovibrionales</taxon>
        <taxon>Desulfovibrionaceae</taxon>
        <taxon>Maridesulfovibrio</taxon>
    </lineage>
</organism>
<keyword evidence="1" id="KW-0472">Membrane</keyword>
<evidence type="ECO:0000313" key="2">
    <source>
        <dbReference type="EMBL" id="SDK59803.1"/>
    </source>
</evidence>
<keyword evidence="1" id="KW-0812">Transmembrane</keyword>
<proteinExistence type="predicted"/>
<feature type="transmembrane region" description="Helical" evidence="1">
    <location>
        <begin position="20"/>
        <end position="50"/>
    </location>
</feature>
<dbReference type="EMBL" id="FNGA01000001">
    <property type="protein sequence ID" value="SDK59803.1"/>
    <property type="molecule type" value="Genomic_DNA"/>
</dbReference>
<dbReference type="AlphaFoldDB" id="A0A1G9D7G6"/>
<dbReference type="RefSeq" id="WP_092158689.1">
    <property type="nucleotide sequence ID" value="NZ_FNGA01000001.1"/>
</dbReference>
<keyword evidence="3" id="KW-1185">Reference proteome</keyword>
<feature type="transmembrane region" description="Helical" evidence="1">
    <location>
        <begin position="89"/>
        <end position="122"/>
    </location>
</feature>